<keyword evidence="2" id="KW-1185">Reference proteome</keyword>
<sequence>MIGLMFTLLIFVILLLYSQMKDKDSRLKLQTEHHDRILANQELHAPRRLLRRQFKGYLENVFHNFPVVGIGVFKRMLTRDFPHYTSIRNSNSDLYSDLLIFGIIDETVDGIVKGWAYEDD</sequence>
<organism evidence="1 2">
    <name type="scientific">Segetibacter aerophilus</name>
    <dbReference type="NCBI Taxonomy" id="670293"/>
    <lineage>
        <taxon>Bacteria</taxon>
        <taxon>Pseudomonadati</taxon>
        <taxon>Bacteroidota</taxon>
        <taxon>Chitinophagia</taxon>
        <taxon>Chitinophagales</taxon>
        <taxon>Chitinophagaceae</taxon>
        <taxon>Segetibacter</taxon>
    </lineage>
</organism>
<name>A0A512B8N7_9BACT</name>
<evidence type="ECO:0000313" key="1">
    <source>
        <dbReference type="EMBL" id="GEO08322.1"/>
    </source>
</evidence>
<reference evidence="1 2" key="1">
    <citation type="submission" date="2019-07" db="EMBL/GenBank/DDBJ databases">
        <title>Whole genome shotgun sequence of Segetibacter aerophilus NBRC 106135.</title>
        <authorList>
            <person name="Hosoyama A."/>
            <person name="Uohara A."/>
            <person name="Ohji S."/>
            <person name="Ichikawa N."/>
        </authorList>
    </citation>
    <scope>NUCLEOTIDE SEQUENCE [LARGE SCALE GENOMIC DNA]</scope>
    <source>
        <strain evidence="1 2">NBRC 106135</strain>
    </source>
</reference>
<gene>
    <name evidence="1" type="ORF">SAE01_08180</name>
</gene>
<dbReference type="AlphaFoldDB" id="A0A512B8N7"/>
<dbReference type="Proteomes" id="UP000321513">
    <property type="component" value="Unassembled WGS sequence"/>
</dbReference>
<dbReference type="EMBL" id="BJYT01000002">
    <property type="protein sequence ID" value="GEO08322.1"/>
    <property type="molecule type" value="Genomic_DNA"/>
</dbReference>
<proteinExistence type="predicted"/>
<evidence type="ECO:0000313" key="2">
    <source>
        <dbReference type="Proteomes" id="UP000321513"/>
    </source>
</evidence>
<protein>
    <submittedName>
        <fullName evidence="1">Uncharacterized protein</fullName>
    </submittedName>
</protein>
<comment type="caution">
    <text evidence="1">The sequence shown here is derived from an EMBL/GenBank/DDBJ whole genome shotgun (WGS) entry which is preliminary data.</text>
</comment>
<accession>A0A512B8N7</accession>